<protein>
    <submittedName>
        <fullName evidence="2">Uncharacterized protein</fullName>
    </submittedName>
</protein>
<dbReference type="Gene3D" id="3.30.70.120">
    <property type="match status" value="1"/>
</dbReference>
<dbReference type="GO" id="GO:0005507">
    <property type="term" value="F:copper ion binding"/>
    <property type="evidence" value="ECO:0007669"/>
    <property type="project" value="TreeGrafter"/>
</dbReference>
<accession>A0A820D2L4</accession>
<dbReference type="InterPro" id="IPR015867">
    <property type="entry name" value="N-reg_PII/ATP_PRibTrfase_C"/>
</dbReference>
<dbReference type="PANTHER" id="PTHR23419">
    <property type="entry name" value="DIVALENT CATION TOLERANCE CUTA-RELATED"/>
    <property type="match status" value="1"/>
</dbReference>
<dbReference type="Proteomes" id="UP000663836">
    <property type="component" value="Unassembled WGS sequence"/>
</dbReference>
<dbReference type="InterPro" id="IPR011322">
    <property type="entry name" value="N-reg_PII-like_a/b"/>
</dbReference>
<dbReference type="PANTHER" id="PTHR23419:SF8">
    <property type="entry name" value="FI09726P"/>
    <property type="match status" value="1"/>
</dbReference>
<evidence type="ECO:0000313" key="3">
    <source>
        <dbReference type="Proteomes" id="UP000663836"/>
    </source>
</evidence>
<dbReference type="EMBL" id="CAJOBD010018255">
    <property type="protein sequence ID" value="CAF4227881.1"/>
    <property type="molecule type" value="Genomic_DNA"/>
</dbReference>
<dbReference type="SUPFAM" id="SSF54913">
    <property type="entry name" value="GlnB-like"/>
    <property type="match status" value="1"/>
</dbReference>
<proteinExistence type="inferred from homology"/>
<comment type="caution">
    <text evidence="2">The sequence shown here is derived from an EMBL/GenBank/DDBJ whole genome shotgun (WGS) entry which is preliminary data.</text>
</comment>
<gene>
    <name evidence="2" type="ORF">JBS370_LOCUS37744</name>
</gene>
<evidence type="ECO:0000256" key="1">
    <source>
        <dbReference type="ARBA" id="ARBA00010169"/>
    </source>
</evidence>
<organism evidence="2 3">
    <name type="scientific">Rotaria sordida</name>
    <dbReference type="NCBI Taxonomy" id="392033"/>
    <lineage>
        <taxon>Eukaryota</taxon>
        <taxon>Metazoa</taxon>
        <taxon>Spiralia</taxon>
        <taxon>Gnathifera</taxon>
        <taxon>Rotifera</taxon>
        <taxon>Eurotatoria</taxon>
        <taxon>Bdelloidea</taxon>
        <taxon>Philodinida</taxon>
        <taxon>Philodinidae</taxon>
        <taxon>Rotaria</taxon>
    </lineage>
</organism>
<reference evidence="2" key="1">
    <citation type="submission" date="2021-02" db="EMBL/GenBank/DDBJ databases">
        <authorList>
            <person name="Nowell W R."/>
        </authorList>
    </citation>
    <scope>NUCLEOTIDE SEQUENCE</scope>
</reference>
<dbReference type="InterPro" id="IPR004323">
    <property type="entry name" value="Ion_tolerance_CutA"/>
</dbReference>
<evidence type="ECO:0000313" key="2">
    <source>
        <dbReference type="EMBL" id="CAF4227881.1"/>
    </source>
</evidence>
<name>A0A820D2L4_9BILA</name>
<dbReference type="Pfam" id="PF03091">
    <property type="entry name" value="CutA1"/>
    <property type="match status" value="1"/>
</dbReference>
<dbReference type="AlphaFoldDB" id="A0A820D2L4"/>
<comment type="similarity">
    <text evidence="1">Belongs to the CutA family.</text>
</comment>
<dbReference type="GO" id="GO:0010038">
    <property type="term" value="P:response to metal ion"/>
    <property type="evidence" value="ECO:0007669"/>
    <property type="project" value="InterPro"/>
</dbReference>
<sequence>MLFKLFGHRLYYSILMKCSMSSNKSFEYSACVTTVSTDEVARKLARSLIEAHLATCVNIIPSVRSIYEWQSKIHEDNELILMIKIRKEYVP</sequence>